<feature type="compositionally biased region" description="Polar residues" evidence="1">
    <location>
        <begin position="267"/>
        <end position="278"/>
    </location>
</feature>
<feature type="compositionally biased region" description="Basic and acidic residues" evidence="1">
    <location>
        <begin position="229"/>
        <end position="244"/>
    </location>
</feature>
<protein>
    <submittedName>
        <fullName evidence="2">Uncharacterized protein</fullName>
    </submittedName>
</protein>
<feature type="compositionally biased region" description="Basic and acidic residues" evidence="1">
    <location>
        <begin position="131"/>
        <end position="149"/>
    </location>
</feature>
<name>A0ABR1Y8W5_9PEZI</name>
<feature type="compositionally biased region" description="Low complexity" evidence="1">
    <location>
        <begin position="215"/>
        <end position="225"/>
    </location>
</feature>
<proteinExistence type="predicted"/>
<dbReference type="Proteomes" id="UP001492380">
    <property type="component" value="Unassembled WGS sequence"/>
</dbReference>
<feature type="compositionally biased region" description="Basic and acidic residues" evidence="1">
    <location>
        <begin position="100"/>
        <end position="124"/>
    </location>
</feature>
<feature type="compositionally biased region" description="Basic and acidic residues" evidence="1">
    <location>
        <begin position="461"/>
        <end position="471"/>
    </location>
</feature>
<feature type="compositionally biased region" description="Basic and acidic residues" evidence="1">
    <location>
        <begin position="158"/>
        <end position="168"/>
    </location>
</feature>
<evidence type="ECO:0000313" key="2">
    <source>
        <dbReference type="EMBL" id="KAK8222807.1"/>
    </source>
</evidence>
<gene>
    <name evidence="2" type="ORF">HDK90DRAFT_500364</name>
</gene>
<feature type="region of interest" description="Disordered" evidence="1">
    <location>
        <begin position="1"/>
        <end position="278"/>
    </location>
</feature>
<keyword evidence="3" id="KW-1185">Reference proteome</keyword>
<evidence type="ECO:0000256" key="1">
    <source>
        <dbReference type="SAM" id="MobiDB-lite"/>
    </source>
</evidence>
<evidence type="ECO:0000313" key="3">
    <source>
        <dbReference type="Proteomes" id="UP001492380"/>
    </source>
</evidence>
<comment type="caution">
    <text evidence="2">The sequence shown here is derived from an EMBL/GenBank/DDBJ whole genome shotgun (WGS) entry which is preliminary data.</text>
</comment>
<organism evidence="2 3">
    <name type="scientific">Phyllosticta capitalensis</name>
    <dbReference type="NCBI Taxonomy" id="121624"/>
    <lineage>
        <taxon>Eukaryota</taxon>
        <taxon>Fungi</taxon>
        <taxon>Dikarya</taxon>
        <taxon>Ascomycota</taxon>
        <taxon>Pezizomycotina</taxon>
        <taxon>Dothideomycetes</taxon>
        <taxon>Dothideomycetes incertae sedis</taxon>
        <taxon>Botryosphaeriales</taxon>
        <taxon>Phyllostictaceae</taxon>
        <taxon>Phyllosticta</taxon>
    </lineage>
</organism>
<feature type="compositionally biased region" description="Basic and acidic residues" evidence="1">
    <location>
        <begin position="43"/>
        <end position="62"/>
    </location>
</feature>
<dbReference type="EMBL" id="JBBWRZ010000015">
    <property type="protein sequence ID" value="KAK8222807.1"/>
    <property type="molecule type" value="Genomic_DNA"/>
</dbReference>
<feature type="compositionally biased region" description="Basic and acidic residues" evidence="1">
    <location>
        <begin position="76"/>
        <end position="93"/>
    </location>
</feature>
<feature type="compositionally biased region" description="Basic and acidic residues" evidence="1">
    <location>
        <begin position="176"/>
        <end position="187"/>
    </location>
</feature>
<reference evidence="2 3" key="1">
    <citation type="submission" date="2024-04" db="EMBL/GenBank/DDBJ databases">
        <title>Phyllosticta paracitricarpa is synonymous to the EU quarantine fungus P. citricarpa based on phylogenomic analyses.</title>
        <authorList>
            <consortium name="Lawrence Berkeley National Laboratory"/>
            <person name="Van Ingen-Buijs V.A."/>
            <person name="Van Westerhoven A.C."/>
            <person name="Haridas S."/>
            <person name="Skiadas P."/>
            <person name="Martin F."/>
            <person name="Groenewald J.Z."/>
            <person name="Crous P.W."/>
            <person name="Seidl M.F."/>
        </authorList>
    </citation>
    <scope>NUCLEOTIDE SEQUENCE [LARGE SCALE GENOMIC DNA]</scope>
    <source>
        <strain evidence="2 3">CBS 123374</strain>
    </source>
</reference>
<feature type="compositionally biased region" description="Basic and acidic residues" evidence="1">
    <location>
        <begin position="18"/>
        <end position="30"/>
    </location>
</feature>
<feature type="compositionally biased region" description="Basic residues" evidence="1">
    <location>
        <begin position="198"/>
        <end position="207"/>
    </location>
</feature>
<accession>A0ABR1Y8W5</accession>
<sequence length="494" mass="56487">MSPSFAPPLNLTPRRPVPSREAREQAERRFSRVAQAEADETDRDNSVDRLLWEPREAVRPVEAESPSQVQSAQRQRRFEDRMAQREAEEKLEREAEEWETAQKEAEEQRAAEKEAEEKAAQKADKKARKEARKEAKRLAEEERLAEKAAAKKARKAAKKEEKTKREESAEATESSDNDRSSPKDRQLESPPVSSQQGRAKKRRKKSKTPPEEPSDNSSDISAASSQQPRSDHESNSKDSEPEVKAHRRSSRENGPPLIESRPRPMSPSRQGNQPPVETTSVYTLNNKQQTLLLKIYGSQKGIELRMLPPDVILERIRNTFRTKSGGIHLELEGLSKFIRESKKRFVSDQGRNEALGQVLEVDERERRLDGREVSVFSAARESVITPNGDALVARGSPIQPFRRTEWMIDGCVRTGVIGSYQAKKDFEVRVRQAEAKDLELRGKLERRLHRSSSQSPVSVQKFDHKPMDKGNRRLQKKTQCLSTWFDEDDRESRS</sequence>
<feature type="region of interest" description="Disordered" evidence="1">
    <location>
        <begin position="445"/>
        <end position="476"/>
    </location>
</feature>